<dbReference type="EMBL" id="CP060712">
    <property type="protein sequence ID" value="QNN50158.1"/>
    <property type="molecule type" value="Genomic_DNA"/>
</dbReference>
<organism evidence="2 3">
    <name type="scientific">Phycicoccus endophyticus</name>
    <dbReference type="NCBI Taxonomy" id="1690220"/>
    <lineage>
        <taxon>Bacteria</taxon>
        <taxon>Bacillati</taxon>
        <taxon>Actinomycetota</taxon>
        <taxon>Actinomycetes</taxon>
        <taxon>Micrococcales</taxon>
        <taxon>Intrasporangiaceae</taxon>
        <taxon>Phycicoccus</taxon>
    </lineage>
</organism>
<dbReference type="AlphaFoldDB" id="A0A7G9R3I3"/>
<dbReference type="RefSeq" id="WP_166102364.1">
    <property type="nucleotide sequence ID" value="NZ_BMMY01000002.1"/>
</dbReference>
<dbReference type="KEGG" id="pei:H9L10_03620"/>
<dbReference type="Proteomes" id="UP000515976">
    <property type="component" value="Chromosome"/>
</dbReference>
<evidence type="ECO:0000256" key="1">
    <source>
        <dbReference type="SAM" id="MobiDB-lite"/>
    </source>
</evidence>
<evidence type="ECO:0000313" key="2">
    <source>
        <dbReference type="EMBL" id="QNN50158.1"/>
    </source>
</evidence>
<keyword evidence="3" id="KW-1185">Reference proteome</keyword>
<name>A0A7G9R3I3_9MICO</name>
<accession>A0A7G9R3I3</accession>
<sequence>MSRRRPARATTAPIDVSQVAPATAGDEPCPGPCNHTFRRAENAALEETARAHSAHAAHGDGPCTPDCVPDRALTEHDTPFHPGRPVWCVDVPAFNDRGELLDRLAHRGCTSSILTKLRDLPDLASALTPGALNTPRDADIDHGSTSHGGARSLAHAPSPSPGWDTADEIIRWALHLEDYLRHRLEDPAPPHPYRTLAEAVAYLHRHGTALLATPDAARIGRDILDTHRRLERLVGQDRLTHRIPEPCPRCKRKGLRRRDGSELVRCIYCPAVWDWEHLPHLARVYADSIRPRGGDAS</sequence>
<proteinExistence type="predicted"/>
<feature type="region of interest" description="Disordered" evidence="1">
    <location>
        <begin position="128"/>
        <end position="162"/>
    </location>
</feature>
<protein>
    <submittedName>
        <fullName evidence="2">Uncharacterized protein</fullName>
    </submittedName>
</protein>
<reference evidence="2 3" key="1">
    <citation type="submission" date="2020-08" db="EMBL/GenBank/DDBJ databases">
        <title>Genome sequence of Phycicoccus endophyticus JCM 31784T.</title>
        <authorList>
            <person name="Hyun D.-W."/>
            <person name="Bae J.-W."/>
        </authorList>
    </citation>
    <scope>NUCLEOTIDE SEQUENCE [LARGE SCALE GENOMIC DNA]</scope>
    <source>
        <strain evidence="2 3">JCM 31784</strain>
    </source>
</reference>
<gene>
    <name evidence="2" type="ORF">H9L10_03620</name>
</gene>
<evidence type="ECO:0000313" key="3">
    <source>
        <dbReference type="Proteomes" id="UP000515976"/>
    </source>
</evidence>
<feature type="region of interest" description="Disordered" evidence="1">
    <location>
        <begin position="1"/>
        <end position="30"/>
    </location>
</feature>